<dbReference type="FunFam" id="3.30.160.60:FF:000125">
    <property type="entry name" value="Putative zinc finger protein 143"/>
    <property type="match status" value="1"/>
</dbReference>
<dbReference type="GO" id="GO:0000978">
    <property type="term" value="F:RNA polymerase II cis-regulatory region sequence-specific DNA binding"/>
    <property type="evidence" value="ECO:0007669"/>
    <property type="project" value="TreeGrafter"/>
</dbReference>
<dbReference type="Proteomes" id="UP000054560">
    <property type="component" value="Unassembled WGS sequence"/>
</dbReference>
<dbReference type="Gene3D" id="3.30.160.60">
    <property type="entry name" value="Classic Zinc Finger"/>
    <property type="match status" value="4"/>
</dbReference>
<dbReference type="eggNOG" id="KOG1721">
    <property type="taxonomic scope" value="Eukaryota"/>
</dbReference>
<dbReference type="GO" id="GO:0008270">
    <property type="term" value="F:zinc ion binding"/>
    <property type="evidence" value="ECO:0007669"/>
    <property type="project" value="UniProtKB-KW"/>
</dbReference>
<evidence type="ECO:0000256" key="2">
    <source>
        <dbReference type="ARBA" id="ARBA00022723"/>
    </source>
</evidence>
<dbReference type="PROSITE" id="PS00028">
    <property type="entry name" value="ZINC_FINGER_C2H2_1"/>
    <property type="match status" value="4"/>
</dbReference>
<dbReference type="GO" id="GO:0045944">
    <property type="term" value="P:positive regulation of transcription by RNA polymerase II"/>
    <property type="evidence" value="ECO:0007669"/>
    <property type="project" value="UniProtKB-ARBA"/>
</dbReference>
<dbReference type="RefSeq" id="XP_014155615.1">
    <property type="nucleotide sequence ID" value="XM_014300140.1"/>
</dbReference>
<organism evidence="10 11">
    <name type="scientific">Sphaeroforma arctica JP610</name>
    <dbReference type="NCBI Taxonomy" id="667725"/>
    <lineage>
        <taxon>Eukaryota</taxon>
        <taxon>Ichthyosporea</taxon>
        <taxon>Ichthyophonida</taxon>
        <taxon>Sphaeroforma</taxon>
    </lineage>
</organism>
<feature type="domain" description="C2H2-type" evidence="9">
    <location>
        <begin position="361"/>
        <end position="390"/>
    </location>
</feature>
<comment type="subcellular location">
    <subcellularLocation>
        <location evidence="1">Nucleus</location>
    </subcellularLocation>
</comment>
<evidence type="ECO:0000256" key="4">
    <source>
        <dbReference type="ARBA" id="ARBA00022771"/>
    </source>
</evidence>
<dbReference type="PANTHER" id="PTHR19818:SF139">
    <property type="entry name" value="PAIR-RULE PROTEIN ODD-PAIRED"/>
    <property type="match status" value="1"/>
</dbReference>
<feature type="domain" description="C2H2-type" evidence="9">
    <location>
        <begin position="391"/>
        <end position="420"/>
    </location>
</feature>
<evidence type="ECO:0000256" key="7">
    <source>
        <dbReference type="PROSITE-ProRule" id="PRU00042"/>
    </source>
</evidence>
<dbReference type="FunFam" id="3.30.160.60:FF:000007">
    <property type="entry name" value="Basic krueppel-like factor 3"/>
    <property type="match status" value="1"/>
</dbReference>
<accession>A0A0L0G0H6</accession>
<dbReference type="OrthoDB" id="5428132at2759"/>
<name>A0A0L0G0H6_9EUKA</name>
<dbReference type="GeneID" id="25906474"/>
<dbReference type="GO" id="GO:0005634">
    <property type="term" value="C:nucleus"/>
    <property type="evidence" value="ECO:0007669"/>
    <property type="project" value="UniProtKB-SubCell"/>
</dbReference>
<dbReference type="InterPro" id="IPR050329">
    <property type="entry name" value="GLI_C2H2-zinc-finger"/>
</dbReference>
<feature type="compositionally biased region" description="Polar residues" evidence="8">
    <location>
        <begin position="301"/>
        <end position="315"/>
    </location>
</feature>
<evidence type="ECO:0000256" key="6">
    <source>
        <dbReference type="ARBA" id="ARBA00023242"/>
    </source>
</evidence>
<feature type="region of interest" description="Disordered" evidence="8">
    <location>
        <begin position="277"/>
        <end position="315"/>
    </location>
</feature>
<dbReference type="InterPro" id="IPR013087">
    <property type="entry name" value="Znf_C2H2_type"/>
</dbReference>
<gene>
    <name evidence="10" type="ORF">SARC_05970</name>
</gene>
<dbReference type="InterPro" id="IPR036236">
    <property type="entry name" value="Znf_C2H2_sf"/>
</dbReference>
<protein>
    <recommendedName>
        <fullName evidence="9">C2H2-type domain-containing protein</fullName>
    </recommendedName>
</protein>
<keyword evidence="6" id="KW-0539">Nucleus</keyword>
<dbReference type="PANTHER" id="PTHR19818">
    <property type="entry name" value="ZINC FINGER PROTEIN ZIC AND GLI"/>
    <property type="match status" value="1"/>
</dbReference>
<evidence type="ECO:0000256" key="1">
    <source>
        <dbReference type="ARBA" id="ARBA00004123"/>
    </source>
</evidence>
<feature type="domain" description="C2H2-type" evidence="9">
    <location>
        <begin position="421"/>
        <end position="450"/>
    </location>
</feature>
<dbReference type="Pfam" id="PF00096">
    <property type="entry name" value="zf-C2H2"/>
    <property type="match status" value="4"/>
</dbReference>
<sequence>MYNQQMGHPATPPRNSFTEVLADLNSRVNGNTSPGNGRNSLPLGLSDAMLSCLAENRSRSASAMRTSDVNSGFLAAQGRSMSTGVINPMTDFGPTDFSVLCGISNTADRGVTSFNGYGKHGTNDLDRPERSGVILHTRQQFQQPPQASNSAMQLEYVDTTDSQVVTIAEVLHNTKRTRSNTADMQNASNCKRLNSGGRSVEALLERTESTNTQPQIQAQVQMPIHQQPQAQIQTQAYTQTQAHLQTQTHTPAYTRPQAPQNYIFTASMPMNKYDRDSDVKLNGPSKENAKDTHKLPLGTGNAMNGTSSTSESSPLDETITKLNKLDAIAARVESPVKLNNVNSTRGAAHEVTGGTEKHKSNKCTWKDCSLAFIKSSDLVRHVRTHTKEMPFACTWEGCDKRFSVNGILTRHMRTHTGELPFSCTWEGCEKRCSQNSDLKRHMRVHTAELPYECVWKGCSKKFSTKGNLKRHTRTHTKVR</sequence>
<evidence type="ECO:0000256" key="8">
    <source>
        <dbReference type="SAM" id="MobiDB-lite"/>
    </source>
</evidence>
<dbReference type="FunFam" id="3.30.160.60:FF:001102">
    <property type="entry name" value="Transcription factor IIIA"/>
    <property type="match status" value="1"/>
</dbReference>
<evidence type="ECO:0000313" key="11">
    <source>
        <dbReference type="Proteomes" id="UP000054560"/>
    </source>
</evidence>
<dbReference type="PROSITE" id="PS50157">
    <property type="entry name" value="ZINC_FINGER_C2H2_2"/>
    <property type="match status" value="4"/>
</dbReference>
<dbReference type="SMART" id="SM00355">
    <property type="entry name" value="ZnF_C2H2"/>
    <property type="match status" value="4"/>
</dbReference>
<dbReference type="AlphaFoldDB" id="A0A0L0G0H6"/>
<dbReference type="SUPFAM" id="SSF57667">
    <property type="entry name" value="beta-beta-alpha zinc fingers"/>
    <property type="match status" value="2"/>
</dbReference>
<keyword evidence="11" id="KW-1185">Reference proteome</keyword>
<keyword evidence="2" id="KW-0479">Metal-binding</keyword>
<keyword evidence="5" id="KW-0862">Zinc</keyword>
<keyword evidence="3" id="KW-0677">Repeat</keyword>
<evidence type="ECO:0000256" key="5">
    <source>
        <dbReference type="ARBA" id="ARBA00022833"/>
    </source>
</evidence>
<dbReference type="STRING" id="667725.A0A0L0G0H6"/>
<evidence type="ECO:0000259" key="9">
    <source>
        <dbReference type="PROSITE" id="PS50157"/>
    </source>
</evidence>
<dbReference type="GO" id="GO:0000981">
    <property type="term" value="F:DNA-binding transcription factor activity, RNA polymerase II-specific"/>
    <property type="evidence" value="ECO:0007669"/>
    <property type="project" value="TreeGrafter"/>
</dbReference>
<evidence type="ECO:0000313" key="10">
    <source>
        <dbReference type="EMBL" id="KNC81713.1"/>
    </source>
</evidence>
<reference evidence="10 11" key="1">
    <citation type="submission" date="2011-02" db="EMBL/GenBank/DDBJ databases">
        <title>The Genome Sequence of Sphaeroforma arctica JP610.</title>
        <authorList>
            <consortium name="The Broad Institute Genome Sequencing Platform"/>
            <person name="Russ C."/>
            <person name="Cuomo C."/>
            <person name="Young S.K."/>
            <person name="Zeng Q."/>
            <person name="Gargeya S."/>
            <person name="Alvarado L."/>
            <person name="Berlin A."/>
            <person name="Chapman S.B."/>
            <person name="Chen Z."/>
            <person name="Freedman E."/>
            <person name="Gellesch M."/>
            <person name="Goldberg J."/>
            <person name="Griggs A."/>
            <person name="Gujja S."/>
            <person name="Heilman E."/>
            <person name="Heiman D."/>
            <person name="Howarth C."/>
            <person name="Mehta T."/>
            <person name="Neiman D."/>
            <person name="Pearson M."/>
            <person name="Roberts A."/>
            <person name="Saif S."/>
            <person name="Shea T."/>
            <person name="Shenoy N."/>
            <person name="Sisk P."/>
            <person name="Stolte C."/>
            <person name="Sykes S."/>
            <person name="White J."/>
            <person name="Yandava C."/>
            <person name="Burger G."/>
            <person name="Gray M.W."/>
            <person name="Holland P.W.H."/>
            <person name="King N."/>
            <person name="Lang F.B.F."/>
            <person name="Roger A.J."/>
            <person name="Ruiz-Trillo I."/>
            <person name="Haas B."/>
            <person name="Nusbaum C."/>
            <person name="Birren B."/>
        </authorList>
    </citation>
    <scope>NUCLEOTIDE SEQUENCE [LARGE SCALE GENOMIC DNA]</scope>
    <source>
        <strain evidence="10 11">JP610</strain>
    </source>
</reference>
<feature type="domain" description="C2H2-type" evidence="9">
    <location>
        <begin position="451"/>
        <end position="479"/>
    </location>
</feature>
<proteinExistence type="predicted"/>
<evidence type="ECO:0000256" key="3">
    <source>
        <dbReference type="ARBA" id="ARBA00022737"/>
    </source>
</evidence>
<keyword evidence="4 7" id="KW-0863">Zinc-finger</keyword>
<dbReference type="EMBL" id="KQ242004">
    <property type="protein sequence ID" value="KNC81713.1"/>
    <property type="molecule type" value="Genomic_DNA"/>
</dbReference>